<name>A0A699YZW2_HAELA</name>
<protein>
    <submittedName>
        <fullName evidence="2">Uncharacterized protein</fullName>
    </submittedName>
</protein>
<keyword evidence="3" id="KW-1185">Reference proteome</keyword>
<feature type="compositionally biased region" description="Polar residues" evidence="1">
    <location>
        <begin position="314"/>
        <end position="327"/>
    </location>
</feature>
<dbReference type="AlphaFoldDB" id="A0A699YZW2"/>
<feature type="region of interest" description="Disordered" evidence="1">
    <location>
        <begin position="303"/>
        <end position="365"/>
    </location>
</feature>
<feature type="non-terminal residue" evidence="2">
    <location>
        <position position="1"/>
    </location>
</feature>
<feature type="region of interest" description="Disordered" evidence="1">
    <location>
        <begin position="106"/>
        <end position="125"/>
    </location>
</feature>
<comment type="caution">
    <text evidence="2">The sequence shown here is derived from an EMBL/GenBank/DDBJ whole genome shotgun (WGS) entry which is preliminary data.</text>
</comment>
<reference evidence="2 3" key="1">
    <citation type="submission" date="2020-02" db="EMBL/GenBank/DDBJ databases">
        <title>Draft genome sequence of Haematococcus lacustris strain NIES-144.</title>
        <authorList>
            <person name="Morimoto D."/>
            <person name="Nakagawa S."/>
            <person name="Yoshida T."/>
            <person name="Sawayama S."/>
        </authorList>
    </citation>
    <scope>NUCLEOTIDE SEQUENCE [LARGE SCALE GENOMIC DNA]</scope>
    <source>
        <strain evidence="2 3">NIES-144</strain>
    </source>
</reference>
<proteinExistence type="predicted"/>
<feature type="region of interest" description="Disordered" evidence="1">
    <location>
        <begin position="218"/>
        <end position="237"/>
    </location>
</feature>
<accession>A0A699YZW2</accession>
<evidence type="ECO:0000313" key="3">
    <source>
        <dbReference type="Proteomes" id="UP000485058"/>
    </source>
</evidence>
<organism evidence="2 3">
    <name type="scientific">Haematococcus lacustris</name>
    <name type="common">Green alga</name>
    <name type="synonym">Haematococcus pluvialis</name>
    <dbReference type="NCBI Taxonomy" id="44745"/>
    <lineage>
        <taxon>Eukaryota</taxon>
        <taxon>Viridiplantae</taxon>
        <taxon>Chlorophyta</taxon>
        <taxon>core chlorophytes</taxon>
        <taxon>Chlorophyceae</taxon>
        <taxon>CS clade</taxon>
        <taxon>Chlamydomonadales</taxon>
        <taxon>Haematococcaceae</taxon>
        <taxon>Haematococcus</taxon>
    </lineage>
</organism>
<gene>
    <name evidence="2" type="ORF">HaLaN_07950</name>
</gene>
<dbReference type="Proteomes" id="UP000485058">
    <property type="component" value="Unassembled WGS sequence"/>
</dbReference>
<sequence length="465" mass="48315">MSKDVSMDAEAAQDMKAHLQASLMAEQGVGRNCPQPHWHAAPAHLLSYPSIQRQHDFRDKLLISARSAPQLCQWSHPISMTHDGSLSGTCTDSSRSVSALHHQVKCSDSTQSGGEAAGEASLDQEQALSSGLEQLTLGPRTGVMGMEGHASVAWVAPPGCTATPTLPPGLTVPPGLPQPPDPTPAACGTWTPARPTPPDPSTPEAMGLRLLAHAAYSSHTAGAPHHAGPGLHDPLGPTLPPSQQQLLLRHLRCLAACCLVGCQHGPRGTHSMASSRLAPMLAEASPDAWAAFTIMSQAPLNPETATATAVPDSIRSNGPQPPQQSLDPMSPLEADTGSNPAPPKEADASASVTSHPGGLSRAAGAGASIPGLDSCGQVEEGRGLSPPWLLLEDSCLQVTECDDGGPPVISLDIHQLLRMAATVVVRSLHACLVTLKVACQYTHGHTSVLHSLVTPLFRRPLISTA</sequence>
<evidence type="ECO:0000313" key="2">
    <source>
        <dbReference type="EMBL" id="GFH12294.1"/>
    </source>
</evidence>
<dbReference type="EMBL" id="BLLF01000488">
    <property type="protein sequence ID" value="GFH12294.1"/>
    <property type="molecule type" value="Genomic_DNA"/>
</dbReference>
<evidence type="ECO:0000256" key="1">
    <source>
        <dbReference type="SAM" id="MobiDB-lite"/>
    </source>
</evidence>